<dbReference type="EMBL" id="WJBD01000007">
    <property type="protein sequence ID" value="MBC3888205.1"/>
    <property type="molecule type" value="Genomic_DNA"/>
</dbReference>
<reference evidence="1" key="1">
    <citation type="submission" date="2019-10" db="EMBL/GenBank/DDBJ databases">
        <authorList>
            <person name="Ross D.E."/>
            <person name="Gulliver D."/>
        </authorList>
    </citation>
    <scope>NUCLEOTIDE SEQUENCE</scope>
    <source>
        <strain evidence="1">DER-2019</strain>
    </source>
</reference>
<evidence type="ECO:0000313" key="1">
    <source>
        <dbReference type="EMBL" id="MBC3888205.1"/>
    </source>
</evidence>
<dbReference type="AlphaFoldDB" id="A0A923HVX4"/>
<evidence type="ECO:0000313" key="2">
    <source>
        <dbReference type="Proteomes" id="UP000616595"/>
    </source>
</evidence>
<dbReference type="Proteomes" id="UP000616595">
    <property type="component" value="Unassembled WGS sequence"/>
</dbReference>
<comment type="caution">
    <text evidence="1">The sequence shown here is derived from an EMBL/GenBank/DDBJ whole genome shotgun (WGS) entry which is preliminary data.</text>
</comment>
<gene>
    <name evidence="1" type="ORF">GH810_07775</name>
</gene>
<reference evidence="1" key="2">
    <citation type="submission" date="2020-10" db="EMBL/GenBank/DDBJ databases">
        <title>Comparative genomics of the Acetobacterium genus.</title>
        <authorList>
            <person name="Marshall C."/>
            <person name="May H."/>
            <person name="Norman S."/>
        </authorList>
    </citation>
    <scope>NUCLEOTIDE SEQUENCE</scope>
    <source>
        <strain evidence="1">DER-2019</strain>
    </source>
</reference>
<sequence>MSKELKTKGLELTDEELEGAAGGMTLFSEDDVNDNVATCNHECPYESALKRPCDTCEFGKGINTAANFS</sequence>
<keyword evidence="2" id="KW-1185">Reference proteome</keyword>
<organism evidence="1 2">
    <name type="scientific">Acetobacterium paludosum</name>
    <dbReference type="NCBI Taxonomy" id="52693"/>
    <lineage>
        <taxon>Bacteria</taxon>
        <taxon>Bacillati</taxon>
        <taxon>Bacillota</taxon>
        <taxon>Clostridia</taxon>
        <taxon>Eubacteriales</taxon>
        <taxon>Eubacteriaceae</taxon>
        <taxon>Acetobacterium</taxon>
    </lineage>
</organism>
<dbReference type="RefSeq" id="WP_148567541.1">
    <property type="nucleotide sequence ID" value="NZ_RXYA01000010.1"/>
</dbReference>
<accession>A0A923HVX4</accession>
<name>A0A923HVX4_9FIRM</name>
<proteinExistence type="predicted"/>
<protein>
    <submittedName>
        <fullName evidence="1">Uncharacterized protein</fullName>
    </submittedName>
</protein>